<feature type="domain" description="Glycosyl hydrolase family 13 catalytic" evidence="5">
    <location>
        <begin position="33"/>
        <end position="454"/>
    </location>
</feature>
<dbReference type="AlphaFoldDB" id="A0AAW9HWV4"/>
<dbReference type="GO" id="GO:0004556">
    <property type="term" value="F:alpha-amylase activity"/>
    <property type="evidence" value="ECO:0007669"/>
    <property type="project" value="TreeGrafter"/>
</dbReference>
<dbReference type="SMART" id="SM00642">
    <property type="entry name" value="Aamy"/>
    <property type="match status" value="1"/>
</dbReference>
<evidence type="ECO:0000313" key="7">
    <source>
        <dbReference type="Proteomes" id="UP001281731"/>
    </source>
</evidence>
<dbReference type="EMBL" id="JAWNGC010000007">
    <property type="protein sequence ID" value="MDY5155369.1"/>
    <property type="molecule type" value="Genomic_DNA"/>
</dbReference>
<proteinExistence type="inferred from homology"/>
<accession>A0AAW9HWV4</accession>
<evidence type="ECO:0000256" key="3">
    <source>
        <dbReference type="ARBA" id="ARBA00023295"/>
    </source>
</evidence>
<dbReference type="InterPro" id="IPR017853">
    <property type="entry name" value="GH"/>
</dbReference>
<dbReference type="Gene3D" id="3.90.400.10">
    <property type="entry name" value="Oligo-1,6-glucosidase, Domain 2"/>
    <property type="match status" value="1"/>
</dbReference>
<dbReference type="SUPFAM" id="SSF51011">
    <property type="entry name" value="Glycosyl hydrolase domain"/>
    <property type="match status" value="1"/>
</dbReference>
<feature type="region of interest" description="Disordered" evidence="4">
    <location>
        <begin position="563"/>
        <end position="603"/>
    </location>
</feature>
<dbReference type="InterPro" id="IPR013780">
    <property type="entry name" value="Glyco_hydro_b"/>
</dbReference>
<evidence type="ECO:0000259" key="5">
    <source>
        <dbReference type="SMART" id="SM00642"/>
    </source>
</evidence>
<evidence type="ECO:0000256" key="1">
    <source>
        <dbReference type="ARBA" id="ARBA00008061"/>
    </source>
</evidence>
<comment type="similarity">
    <text evidence="1">Belongs to the glycosyl hydrolase 13 family.</text>
</comment>
<dbReference type="Proteomes" id="UP001281731">
    <property type="component" value="Unassembled WGS sequence"/>
</dbReference>
<keyword evidence="3" id="KW-0326">Glycosidase</keyword>
<dbReference type="InterPro" id="IPR045857">
    <property type="entry name" value="O16G_dom_2"/>
</dbReference>
<reference evidence="6" key="1">
    <citation type="submission" date="2023-10" db="EMBL/GenBank/DDBJ databases">
        <title>Whole Genome based description of the genera Actinobaculum and Actinotignum reveals a complex phylogenetic relationship within the species included in the genus Actinotignum.</title>
        <authorList>
            <person name="Jensen C.S."/>
            <person name="Dargis R."/>
            <person name="Kemp M."/>
            <person name="Christensen J.J."/>
        </authorList>
    </citation>
    <scope>NUCLEOTIDE SEQUENCE</scope>
    <source>
        <strain evidence="6">SLA_B511</strain>
    </source>
</reference>
<dbReference type="FunFam" id="3.20.20.80:FF:000064">
    <property type="entry name" value="Oligo-1,6-glucosidase"/>
    <property type="match status" value="1"/>
</dbReference>
<dbReference type="Gene3D" id="3.20.20.80">
    <property type="entry name" value="Glycosidases"/>
    <property type="match status" value="1"/>
</dbReference>
<evidence type="ECO:0000313" key="6">
    <source>
        <dbReference type="EMBL" id="MDY5155369.1"/>
    </source>
</evidence>
<dbReference type="SUPFAM" id="SSF51445">
    <property type="entry name" value="(Trans)glycosidases"/>
    <property type="match status" value="1"/>
</dbReference>
<evidence type="ECO:0000256" key="4">
    <source>
        <dbReference type="SAM" id="MobiDB-lite"/>
    </source>
</evidence>
<feature type="compositionally biased region" description="Polar residues" evidence="4">
    <location>
        <begin position="569"/>
        <end position="581"/>
    </location>
</feature>
<evidence type="ECO:0000256" key="2">
    <source>
        <dbReference type="ARBA" id="ARBA00022801"/>
    </source>
</evidence>
<dbReference type="Pfam" id="PF00128">
    <property type="entry name" value="Alpha-amylase"/>
    <property type="match status" value="1"/>
</dbReference>
<dbReference type="InterPro" id="IPR006047">
    <property type="entry name" value="GH13_cat_dom"/>
</dbReference>
<sequence>MSEEKIPTTVTNPGSRADDRIMEPWWSRSTVYQVYLRSFADADGDGFGDLDGLRSRLSHIRDLGADIIWVTPFYRSPQRDNGYDIADYDAIDPIAGDDTSFDALVHEAHDLGLKIMIDVVLNHTSDQHPWFRSALEGPDSPHRDWYIWRPSRPGFGPGESGAEPTNWLGFFAEPTWTYDETSDEYYLHLFARQQPDLNWENPEVRAALFAMLRRWVDRGVDGFRMDVINLISKRYPLSDVPATNGIYGDGTPEFANGPRLLDYLREMKREVLDYAEERNGRPLITVGEMPAATIEVAQSVTGGDSPLLDMIFTFEHMNFDHAPGWIGRYCPRPADLPELKEILARWQEGLAPSGWNSLYFGNHDQARILSRLGSTSAIHREDSAKTLATVLHLHRGTPYLYQGDEIGMANYPFTSFAEFADVDARNSWATVAAQGGDLDELLRGLQQNGRDNARTPMQWDSSDTAGFTTGTPWFPVNPDHRTVNVTAQAGVPGSVMEHVKTLISLRKRHDIVTEGTFTLLAARHPSCWAFVRELKGERWLVVANLSDTTVDLAEVLGQSAPGAEDTMILGTSPSAEPTSPLQPWESRILRSSRSDLASTPAIS</sequence>
<dbReference type="GO" id="GO:0009313">
    <property type="term" value="P:oligosaccharide catabolic process"/>
    <property type="evidence" value="ECO:0007669"/>
    <property type="project" value="TreeGrafter"/>
</dbReference>
<dbReference type="FunFam" id="3.90.400.10:FF:000002">
    <property type="entry name" value="Sucrose isomerase"/>
    <property type="match status" value="1"/>
</dbReference>
<name>A0AAW9HWV4_9ACTO</name>
<dbReference type="PANTHER" id="PTHR10357">
    <property type="entry name" value="ALPHA-AMYLASE FAMILY MEMBER"/>
    <property type="match status" value="1"/>
</dbReference>
<dbReference type="CDD" id="cd11333">
    <property type="entry name" value="AmyAc_SI_OligoGlu_DGase"/>
    <property type="match status" value="1"/>
</dbReference>
<dbReference type="PANTHER" id="PTHR10357:SF179">
    <property type="entry name" value="NEUTRAL AND BASIC AMINO ACID TRANSPORT PROTEIN RBAT"/>
    <property type="match status" value="1"/>
</dbReference>
<dbReference type="Gene3D" id="2.60.40.1180">
    <property type="entry name" value="Golgi alpha-mannosidase II"/>
    <property type="match status" value="1"/>
</dbReference>
<dbReference type="RefSeq" id="WP_320756651.1">
    <property type="nucleotide sequence ID" value="NZ_JAWNFQ010000020.1"/>
</dbReference>
<keyword evidence="2" id="KW-0378">Hydrolase</keyword>
<gene>
    <name evidence="6" type="ORF">R6G80_06490</name>
</gene>
<protein>
    <submittedName>
        <fullName evidence="6">Alpha-glucosidase</fullName>
    </submittedName>
</protein>
<comment type="caution">
    <text evidence="6">The sequence shown here is derived from an EMBL/GenBank/DDBJ whole genome shotgun (WGS) entry which is preliminary data.</text>
</comment>
<feature type="compositionally biased region" description="Polar residues" evidence="4">
    <location>
        <begin position="589"/>
        <end position="603"/>
    </location>
</feature>
<organism evidence="6 7">
    <name type="scientific">Actinotignum urinale</name>
    <dbReference type="NCBI Taxonomy" id="190146"/>
    <lineage>
        <taxon>Bacteria</taxon>
        <taxon>Bacillati</taxon>
        <taxon>Actinomycetota</taxon>
        <taxon>Actinomycetes</taxon>
        <taxon>Actinomycetales</taxon>
        <taxon>Actinomycetaceae</taxon>
        <taxon>Actinotignum</taxon>
    </lineage>
</organism>